<dbReference type="AlphaFoldDB" id="A0A382IUI2"/>
<dbReference type="SUPFAM" id="SSF103481">
    <property type="entry name" value="Multidrug resistance efflux transporter EmrE"/>
    <property type="match status" value="2"/>
</dbReference>
<feature type="transmembrane region" description="Helical" evidence="1">
    <location>
        <begin position="214"/>
        <end position="233"/>
    </location>
</feature>
<keyword evidence="1" id="KW-1133">Transmembrane helix</keyword>
<proteinExistence type="predicted"/>
<reference evidence="3" key="1">
    <citation type="submission" date="2018-05" db="EMBL/GenBank/DDBJ databases">
        <authorList>
            <person name="Lanie J.A."/>
            <person name="Ng W.-L."/>
            <person name="Kazmierczak K.M."/>
            <person name="Andrzejewski T.M."/>
            <person name="Davidsen T.M."/>
            <person name="Wayne K.J."/>
            <person name="Tettelin H."/>
            <person name="Glass J.I."/>
            <person name="Rusch D."/>
            <person name="Podicherti R."/>
            <person name="Tsui H.-C.T."/>
            <person name="Winkler M.E."/>
        </authorList>
    </citation>
    <scope>NUCLEOTIDE SEQUENCE</scope>
</reference>
<feature type="domain" description="EamA" evidence="2">
    <location>
        <begin position="18"/>
        <end position="140"/>
    </location>
</feature>
<evidence type="ECO:0000259" key="2">
    <source>
        <dbReference type="Pfam" id="PF00892"/>
    </source>
</evidence>
<feature type="transmembrane region" description="Helical" evidence="1">
    <location>
        <begin position="125"/>
        <end position="143"/>
    </location>
</feature>
<dbReference type="PANTHER" id="PTHR22911">
    <property type="entry name" value="ACYL-MALONYL CONDENSING ENZYME-RELATED"/>
    <property type="match status" value="1"/>
</dbReference>
<feature type="transmembrane region" description="Helical" evidence="1">
    <location>
        <begin position="42"/>
        <end position="59"/>
    </location>
</feature>
<organism evidence="3">
    <name type="scientific">marine metagenome</name>
    <dbReference type="NCBI Taxonomy" id="408172"/>
    <lineage>
        <taxon>unclassified sequences</taxon>
        <taxon>metagenomes</taxon>
        <taxon>ecological metagenomes</taxon>
    </lineage>
</organism>
<feature type="transmembrane region" description="Helical" evidence="1">
    <location>
        <begin position="155"/>
        <end position="171"/>
    </location>
</feature>
<accession>A0A382IUI2</accession>
<feature type="transmembrane region" description="Helical" evidence="1">
    <location>
        <begin position="96"/>
        <end position="113"/>
    </location>
</feature>
<keyword evidence="1" id="KW-0812">Transmembrane</keyword>
<feature type="transmembrane region" description="Helical" evidence="1">
    <location>
        <begin position="71"/>
        <end position="90"/>
    </location>
</feature>
<sequence>MKTNLKSNKVFLGRMSSVVAITLMALAPSVIKLSEMEIFRLIFWRLLVASFFYLNLYVFTKRKLSFKEVRFSLIGGLVFGVQLILFFSSIRETSVLNAMVIGSLQPIIFLFIATRFFNERPSRSIYYWSFFSLAGTALTIQTGREEGVTSISGDVLAFFGMLLFCLYFVVSKKARTEIDSVPYQFWLTIFALIPVSFAALTFGEGLSPPSGKEWFPVLIISLIPGTGHLLQNFAHGHVSLVLMGLINLLAVAIVPLYAWWLLEEKPGLVQLLGIALVIGTLAMVVSRPTRQLTGIG</sequence>
<dbReference type="GO" id="GO:0016020">
    <property type="term" value="C:membrane"/>
    <property type="evidence" value="ECO:0007669"/>
    <property type="project" value="InterPro"/>
</dbReference>
<feature type="transmembrane region" description="Helical" evidence="1">
    <location>
        <begin position="183"/>
        <end position="202"/>
    </location>
</feature>
<dbReference type="InterPro" id="IPR037185">
    <property type="entry name" value="EmrE-like"/>
</dbReference>
<feature type="domain" description="EamA" evidence="2">
    <location>
        <begin position="152"/>
        <end position="285"/>
    </location>
</feature>
<evidence type="ECO:0000313" key="3">
    <source>
        <dbReference type="EMBL" id="SVC03340.1"/>
    </source>
</evidence>
<feature type="transmembrane region" description="Helical" evidence="1">
    <location>
        <begin position="12"/>
        <end position="30"/>
    </location>
</feature>
<dbReference type="InterPro" id="IPR000620">
    <property type="entry name" value="EamA_dom"/>
</dbReference>
<gene>
    <name evidence="3" type="ORF">METZ01_LOCUS256194</name>
</gene>
<dbReference type="PANTHER" id="PTHR22911:SF76">
    <property type="entry name" value="EAMA DOMAIN-CONTAINING PROTEIN"/>
    <property type="match status" value="1"/>
</dbReference>
<keyword evidence="1" id="KW-0472">Membrane</keyword>
<feature type="transmembrane region" description="Helical" evidence="1">
    <location>
        <begin position="268"/>
        <end position="286"/>
    </location>
</feature>
<dbReference type="Pfam" id="PF00892">
    <property type="entry name" value="EamA"/>
    <property type="match status" value="2"/>
</dbReference>
<dbReference type="EMBL" id="UINC01069733">
    <property type="protein sequence ID" value="SVC03340.1"/>
    <property type="molecule type" value="Genomic_DNA"/>
</dbReference>
<name>A0A382IUI2_9ZZZZ</name>
<feature type="transmembrane region" description="Helical" evidence="1">
    <location>
        <begin position="240"/>
        <end position="262"/>
    </location>
</feature>
<protein>
    <recommendedName>
        <fullName evidence="2">EamA domain-containing protein</fullName>
    </recommendedName>
</protein>
<evidence type="ECO:0000256" key="1">
    <source>
        <dbReference type="SAM" id="Phobius"/>
    </source>
</evidence>